<proteinExistence type="predicted"/>
<evidence type="ECO:0000256" key="1">
    <source>
        <dbReference type="SAM" id="MobiDB-lite"/>
    </source>
</evidence>
<dbReference type="EMBL" id="CAINUL010000001">
    <property type="protein sequence ID" value="CAD0106220.1"/>
    <property type="molecule type" value="Genomic_DNA"/>
</dbReference>
<reference evidence="2" key="1">
    <citation type="submission" date="2020-06" db="EMBL/GenBank/DDBJ databases">
        <authorList>
            <person name="Onetto C."/>
        </authorList>
    </citation>
    <scope>NUCLEOTIDE SEQUENCE</scope>
</reference>
<gene>
    <name evidence="2" type="ORF">AWRI4620_LOCUS475</name>
</gene>
<evidence type="ECO:0000313" key="3">
    <source>
        <dbReference type="Proteomes" id="UP000745764"/>
    </source>
</evidence>
<keyword evidence="3" id="KW-1185">Reference proteome</keyword>
<name>A0A9N8KAZ5_9PEZI</name>
<sequence>MSQGPASPDASAGPKKSHITTPPSGAAKESNYVRPSGSPPVWVQEQTPLSFNKQARAQNDDHSFETFMGANAILSGMNPDHYSMPYGVSKSSHISPTSSN</sequence>
<feature type="region of interest" description="Disordered" evidence="1">
    <location>
        <begin position="1"/>
        <end position="46"/>
    </location>
</feature>
<accession>A0A9N8KAZ5</accession>
<dbReference type="AlphaFoldDB" id="A0A9N8KAZ5"/>
<organism evidence="2 3">
    <name type="scientific">Aureobasidium uvarum</name>
    <dbReference type="NCBI Taxonomy" id="2773716"/>
    <lineage>
        <taxon>Eukaryota</taxon>
        <taxon>Fungi</taxon>
        <taxon>Dikarya</taxon>
        <taxon>Ascomycota</taxon>
        <taxon>Pezizomycotina</taxon>
        <taxon>Dothideomycetes</taxon>
        <taxon>Dothideomycetidae</taxon>
        <taxon>Dothideales</taxon>
        <taxon>Saccotheciaceae</taxon>
        <taxon>Aureobasidium</taxon>
    </lineage>
</organism>
<dbReference type="OrthoDB" id="306690at2759"/>
<protein>
    <submittedName>
        <fullName evidence="2">Uncharacterized protein</fullName>
    </submittedName>
</protein>
<comment type="caution">
    <text evidence="2">The sequence shown here is derived from an EMBL/GenBank/DDBJ whole genome shotgun (WGS) entry which is preliminary data.</text>
</comment>
<dbReference type="Proteomes" id="UP000745764">
    <property type="component" value="Unassembled WGS sequence"/>
</dbReference>
<evidence type="ECO:0000313" key="2">
    <source>
        <dbReference type="EMBL" id="CAD0106220.1"/>
    </source>
</evidence>